<dbReference type="PANTHER" id="PTHR40063">
    <property type="entry name" value="MEMBRANE PROTEIN-RELATED"/>
    <property type="match status" value="1"/>
</dbReference>
<keyword evidence="2" id="KW-0813">Transport</keyword>
<feature type="transmembrane region" description="Helical" evidence="8">
    <location>
        <begin position="129"/>
        <end position="153"/>
    </location>
</feature>
<name>A0ABS6E631_9FIRM</name>
<evidence type="ECO:0000313" key="10">
    <source>
        <dbReference type="EMBL" id="MBU5438237.1"/>
    </source>
</evidence>
<feature type="transmembrane region" description="Helical" evidence="8">
    <location>
        <begin position="93"/>
        <end position="117"/>
    </location>
</feature>
<organism evidence="10 11">
    <name type="scientific">Tissierella simiarum</name>
    <dbReference type="NCBI Taxonomy" id="2841534"/>
    <lineage>
        <taxon>Bacteria</taxon>
        <taxon>Bacillati</taxon>
        <taxon>Bacillota</taxon>
        <taxon>Tissierellia</taxon>
        <taxon>Tissierellales</taxon>
        <taxon>Tissierellaceae</taxon>
        <taxon>Tissierella</taxon>
    </lineage>
</organism>
<accession>A0ABS6E631</accession>
<evidence type="ECO:0000256" key="5">
    <source>
        <dbReference type="ARBA" id="ARBA00022692"/>
    </source>
</evidence>
<dbReference type="EMBL" id="JAHLPM010000007">
    <property type="protein sequence ID" value="MBU5438237.1"/>
    <property type="molecule type" value="Genomic_DNA"/>
</dbReference>
<feature type="domain" description="Phosphotransferase system EIIC" evidence="9">
    <location>
        <begin position="30"/>
        <end position="326"/>
    </location>
</feature>
<dbReference type="Proteomes" id="UP000749471">
    <property type="component" value="Unassembled WGS sequence"/>
</dbReference>
<dbReference type="InterPro" id="IPR003352">
    <property type="entry name" value="PTS_EIIC"/>
</dbReference>
<keyword evidence="3" id="KW-1003">Cell membrane</keyword>
<evidence type="ECO:0000256" key="3">
    <source>
        <dbReference type="ARBA" id="ARBA00022475"/>
    </source>
</evidence>
<protein>
    <submittedName>
        <fullName evidence="10">PTS sugar transporter subunit IIC</fullName>
    </submittedName>
</protein>
<evidence type="ECO:0000256" key="4">
    <source>
        <dbReference type="ARBA" id="ARBA00022597"/>
    </source>
</evidence>
<evidence type="ECO:0000313" key="11">
    <source>
        <dbReference type="Proteomes" id="UP000749471"/>
    </source>
</evidence>
<gene>
    <name evidence="10" type="ORF">KQI42_09465</name>
</gene>
<keyword evidence="7 8" id="KW-0472">Membrane</keyword>
<keyword evidence="5 8" id="KW-0812">Transmembrane</keyword>
<feature type="transmembrane region" description="Helical" evidence="8">
    <location>
        <begin position="198"/>
        <end position="219"/>
    </location>
</feature>
<feature type="transmembrane region" description="Helical" evidence="8">
    <location>
        <begin position="59"/>
        <end position="81"/>
    </location>
</feature>
<comment type="subcellular location">
    <subcellularLocation>
        <location evidence="1">Cell membrane</location>
        <topology evidence="1">Multi-pass membrane protein</topology>
    </subcellularLocation>
</comment>
<keyword evidence="11" id="KW-1185">Reference proteome</keyword>
<reference evidence="10 11" key="1">
    <citation type="submission" date="2021-06" db="EMBL/GenBank/DDBJ databases">
        <authorList>
            <person name="Sun Q."/>
            <person name="Li D."/>
        </authorList>
    </citation>
    <scope>NUCLEOTIDE SEQUENCE [LARGE SCALE GENOMIC DNA]</scope>
    <source>
        <strain evidence="10 11">MSJ-40</strain>
    </source>
</reference>
<evidence type="ECO:0000259" key="9">
    <source>
        <dbReference type="Pfam" id="PF13303"/>
    </source>
</evidence>
<evidence type="ECO:0000256" key="8">
    <source>
        <dbReference type="SAM" id="Phobius"/>
    </source>
</evidence>
<keyword evidence="4 10" id="KW-0762">Sugar transport</keyword>
<dbReference type="PANTHER" id="PTHR40063:SF1">
    <property type="entry name" value="MEMBRANE PROTEIN"/>
    <property type="match status" value="1"/>
</dbReference>
<comment type="caution">
    <text evidence="10">The sequence shown here is derived from an EMBL/GenBank/DDBJ whole genome shotgun (WGS) entry which is preliminary data.</text>
</comment>
<feature type="transmembrane region" description="Helical" evidence="8">
    <location>
        <begin position="303"/>
        <end position="329"/>
    </location>
</feature>
<evidence type="ECO:0000256" key="6">
    <source>
        <dbReference type="ARBA" id="ARBA00022989"/>
    </source>
</evidence>
<evidence type="ECO:0000256" key="2">
    <source>
        <dbReference type="ARBA" id="ARBA00022448"/>
    </source>
</evidence>
<dbReference type="RefSeq" id="WP_216519179.1">
    <property type="nucleotide sequence ID" value="NZ_JAHLPM010000007.1"/>
</dbReference>
<proteinExistence type="predicted"/>
<dbReference type="Pfam" id="PF13303">
    <property type="entry name" value="PTS_EIIC_2"/>
    <property type="match status" value="1"/>
</dbReference>
<evidence type="ECO:0000256" key="1">
    <source>
        <dbReference type="ARBA" id="ARBA00004651"/>
    </source>
</evidence>
<evidence type="ECO:0000256" key="7">
    <source>
        <dbReference type="ARBA" id="ARBA00023136"/>
    </source>
</evidence>
<sequence>MLTIIKGMGLLLITLVLFSLFSLKAPKGDKAMSGLAGAAIASFLVEAIHKYISGDFLKIAFLGEVGASSGSMAGTASAILVSLSMGANPVFSVVAGVALVNIGILPGFIAGYIIGLVAPIIEKKLPEGLNVVIGALTIAPLARLIAIGVTPIVDATLLSVGQAVSVAAEQSPYVMGFLLGGMMKVICTSPLSSMSVTAMLGLNGLAMGISSIASFGGAFTNGVVFKRMKIGDNSNVLGVMLEPLTQAPLITANPVPIYFSDFIGGGLAGIVAAALGIINNAPGTAAPIPGLLAPFGFNPPLKVFLALSLAAICGVIGGFVGTSIIKLFYDKEIIKPSEKNNKNFSSKEVLQNR</sequence>
<keyword evidence="6 8" id="KW-1133">Transmembrane helix</keyword>